<keyword evidence="2" id="KW-1185">Reference proteome</keyword>
<gene>
    <name evidence="1" type="ORF">NM688_g3902</name>
</gene>
<comment type="caution">
    <text evidence="1">The sequence shown here is derived from an EMBL/GenBank/DDBJ whole genome shotgun (WGS) entry which is preliminary data.</text>
</comment>
<evidence type="ECO:0000313" key="1">
    <source>
        <dbReference type="EMBL" id="KAJ3552910.1"/>
    </source>
</evidence>
<dbReference type="EMBL" id="JANHOG010000602">
    <property type="protein sequence ID" value="KAJ3552910.1"/>
    <property type="molecule type" value="Genomic_DNA"/>
</dbReference>
<evidence type="ECO:0000313" key="2">
    <source>
        <dbReference type="Proteomes" id="UP001148662"/>
    </source>
</evidence>
<reference evidence="1" key="1">
    <citation type="submission" date="2022-07" db="EMBL/GenBank/DDBJ databases">
        <title>Genome Sequence of Phlebia brevispora.</title>
        <authorList>
            <person name="Buettner E."/>
        </authorList>
    </citation>
    <scope>NUCLEOTIDE SEQUENCE</scope>
    <source>
        <strain evidence="1">MPL23</strain>
    </source>
</reference>
<sequence>MLVLGVASYGHSYHVYTSNAYADPETLTLASYPSFDKSQQPMGDAWDEDTPAGVDECGNPSSGGPSGIFNFRGMIDEGLLTSNGTAVSTTPYRFDDCSQTPYIYIPDTQTMISYDDPTSFAAKGNFISNQGLAGFAMWEAAGDYNDLLLDAISGAAGISEGSPCLRTATTMSTPPASSKPNSSENTVAQKVVYLAYSIEATAAEKGYWNGSDTALCRAHSGVGFSVGVIASVILFKRRAWPIALTTGFGAGAAYADCDRSFNPARIPGVRIVPASSNTEQSK</sequence>
<name>A0ACC1T4M0_9APHY</name>
<accession>A0ACC1T4M0</accession>
<dbReference type="Proteomes" id="UP001148662">
    <property type="component" value="Unassembled WGS sequence"/>
</dbReference>
<organism evidence="1 2">
    <name type="scientific">Phlebia brevispora</name>
    <dbReference type="NCBI Taxonomy" id="194682"/>
    <lineage>
        <taxon>Eukaryota</taxon>
        <taxon>Fungi</taxon>
        <taxon>Dikarya</taxon>
        <taxon>Basidiomycota</taxon>
        <taxon>Agaricomycotina</taxon>
        <taxon>Agaricomycetes</taxon>
        <taxon>Polyporales</taxon>
        <taxon>Meruliaceae</taxon>
        <taxon>Phlebia</taxon>
    </lineage>
</organism>
<protein>
    <submittedName>
        <fullName evidence="1">Uncharacterized protein</fullName>
    </submittedName>
</protein>
<proteinExistence type="predicted"/>